<gene>
    <name evidence="11" type="ORF">GCM10023147_48970</name>
</gene>
<dbReference type="PRINTS" id="PR00371">
    <property type="entry name" value="FPNCR"/>
</dbReference>
<dbReference type="PROSITE" id="PS51384">
    <property type="entry name" value="FAD_FR"/>
    <property type="match status" value="1"/>
</dbReference>
<dbReference type="PRINTS" id="PR00410">
    <property type="entry name" value="PHEHYDRXLASE"/>
</dbReference>
<reference evidence="12" key="1">
    <citation type="journal article" date="2019" name="Int. J. Syst. Evol. Microbiol.">
        <title>The Global Catalogue of Microorganisms (GCM) 10K type strain sequencing project: providing services to taxonomists for standard genome sequencing and annotation.</title>
        <authorList>
            <consortium name="The Broad Institute Genomics Platform"/>
            <consortium name="The Broad Institute Genome Sequencing Center for Infectious Disease"/>
            <person name="Wu L."/>
            <person name="Ma J."/>
        </authorList>
    </citation>
    <scope>NUCLEOTIDE SEQUENCE [LARGE SCALE GENOMIC DNA]</scope>
    <source>
        <strain evidence="12">JCM 17688</strain>
    </source>
</reference>
<dbReference type="Gene3D" id="2.40.30.10">
    <property type="entry name" value="Translation factors"/>
    <property type="match status" value="1"/>
</dbReference>
<proteinExistence type="predicted"/>
<dbReference type="InterPro" id="IPR017927">
    <property type="entry name" value="FAD-bd_FR_type"/>
</dbReference>
<evidence type="ECO:0000313" key="12">
    <source>
        <dbReference type="Proteomes" id="UP001500635"/>
    </source>
</evidence>
<dbReference type="EMBL" id="BAABFR010000142">
    <property type="protein sequence ID" value="GAA4405683.1"/>
    <property type="molecule type" value="Genomic_DNA"/>
</dbReference>
<evidence type="ECO:0000313" key="11">
    <source>
        <dbReference type="EMBL" id="GAA4405683.1"/>
    </source>
</evidence>
<comment type="cofactor">
    <cofactor evidence="1">
        <name>FAD</name>
        <dbReference type="ChEBI" id="CHEBI:57692"/>
    </cofactor>
</comment>
<dbReference type="CDD" id="cd00207">
    <property type="entry name" value="fer2"/>
    <property type="match status" value="1"/>
</dbReference>
<dbReference type="InterPro" id="IPR006058">
    <property type="entry name" value="2Fe2S_fd_BS"/>
</dbReference>
<dbReference type="Proteomes" id="UP001500635">
    <property type="component" value="Unassembled WGS sequence"/>
</dbReference>
<name>A0ABP8KFL3_9ACTN</name>
<dbReference type="PANTHER" id="PTHR47354:SF8">
    <property type="entry name" value="1,2-PHENYLACETYL-COA EPOXIDASE, SUBUNIT E"/>
    <property type="match status" value="1"/>
</dbReference>
<dbReference type="PROSITE" id="PS51085">
    <property type="entry name" value="2FE2S_FER_2"/>
    <property type="match status" value="1"/>
</dbReference>
<sequence>MSTTPHSARSIIVSVADVIDETADAKSFVFDADWDYQPGQFVTVRIPSDLTGSVARSYSLYTSPYDGGRPGVTVKRSPGGYGSNWLCDNVSPGTEIELLPPAGAFVPASLDVPMLLLAAGSGVTPIMSILSAALSQGAAPVTLLYANASDADTIFLDRISALAAEHADRLTVIWWQADQRGLPDADSLAAVLTPYHSRATYLCGRDEFMGACKEALRVIGTDRSLVHQEIYASLSGDAFADIVPHEVTASEAADAASVTVYNLGATFTVAWPRDRTLVDVLIDNGHDVPYSCQSGECATCICRLSKGSVEMAVSDGLDPDDAEDGYILGCQAKPTADELEVEY</sequence>
<evidence type="ECO:0000256" key="1">
    <source>
        <dbReference type="ARBA" id="ARBA00001974"/>
    </source>
</evidence>
<dbReference type="InterPro" id="IPR012675">
    <property type="entry name" value="Beta-grasp_dom_sf"/>
</dbReference>
<dbReference type="InterPro" id="IPR050415">
    <property type="entry name" value="MRET"/>
</dbReference>
<dbReference type="InterPro" id="IPR001709">
    <property type="entry name" value="Flavoprot_Pyr_Nucl_cyt_Rdtase"/>
</dbReference>
<keyword evidence="7" id="KW-0408">Iron</keyword>
<dbReference type="InterPro" id="IPR001433">
    <property type="entry name" value="OxRdtase_FAD/NAD-bd"/>
</dbReference>
<feature type="domain" description="2Fe-2S ferredoxin-type" evidence="9">
    <location>
        <begin position="256"/>
        <end position="343"/>
    </location>
</feature>
<dbReference type="InterPro" id="IPR001041">
    <property type="entry name" value="2Fe-2S_ferredoxin-type"/>
</dbReference>
<keyword evidence="4" id="KW-0479">Metal-binding</keyword>
<keyword evidence="5" id="KW-0274">FAD</keyword>
<comment type="caution">
    <text evidence="11">The sequence shown here is derived from an EMBL/GenBank/DDBJ whole genome shotgun (WGS) entry which is preliminary data.</text>
</comment>
<accession>A0ABP8KFL3</accession>
<keyword evidence="2" id="KW-0285">Flavoprotein</keyword>
<dbReference type="CDD" id="cd06214">
    <property type="entry name" value="PA_degradation_oxidoreductase_like"/>
    <property type="match status" value="1"/>
</dbReference>
<dbReference type="InterPro" id="IPR017938">
    <property type="entry name" value="Riboflavin_synthase-like_b-brl"/>
</dbReference>
<keyword evidence="6" id="KW-0560">Oxidoreductase</keyword>
<dbReference type="InterPro" id="IPR008333">
    <property type="entry name" value="Cbr1-like_FAD-bd_dom"/>
</dbReference>
<dbReference type="Pfam" id="PF00175">
    <property type="entry name" value="NAD_binding_1"/>
    <property type="match status" value="1"/>
</dbReference>
<keyword evidence="3" id="KW-0001">2Fe-2S</keyword>
<dbReference type="SUPFAM" id="SSF63380">
    <property type="entry name" value="Riboflavin synthase domain-like"/>
    <property type="match status" value="1"/>
</dbReference>
<dbReference type="SUPFAM" id="SSF52343">
    <property type="entry name" value="Ferredoxin reductase-like, C-terminal NADP-linked domain"/>
    <property type="match status" value="1"/>
</dbReference>
<organism evidence="11 12">
    <name type="scientific">Tsukamurella soli</name>
    <dbReference type="NCBI Taxonomy" id="644556"/>
    <lineage>
        <taxon>Bacteria</taxon>
        <taxon>Bacillati</taxon>
        <taxon>Actinomycetota</taxon>
        <taxon>Actinomycetes</taxon>
        <taxon>Mycobacteriales</taxon>
        <taxon>Tsukamurellaceae</taxon>
        <taxon>Tsukamurella</taxon>
    </lineage>
</organism>
<dbReference type="InterPro" id="IPR036010">
    <property type="entry name" value="2Fe-2S_ferredoxin-like_sf"/>
</dbReference>
<evidence type="ECO:0000256" key="5">
    <source>
        <dbReference type="ARBA" id="ARBA00022827"/>
    </source>
</evidence>
<evidence type="ECO:0000256" key="7">
    <source>
        <dbReference type="ARBA" id="ARBA00023004"/>
    </source>
</evidence>
<evidence type="ECO:0000259" key="9">
    <source>
        <dbReference type="PROSITE" id="PS51085"/>
    </source>
</evidence>
<protein>
    <submittedName>
        <fullName evidence="11">Ferredoxin--NADP reductase</fullName>
    </submittedName>
</protein>
<evidence type="ECO:0000256" key="6">
    <source>
        <dbReference type="ARBA" id="ARBA00023002"/>
    </source>
</evidence>
<evidence type="ECO:0000256" key="4">
    <source>
        <dbReference type="ARBA" id="ARBA00022723"/>
    </source>
</evidence>
<evidence type="ECO:0000259" key="10">
    <source>
        <dbReference type="PROSITE" id="PS51384"/>
    </source>
</evidence>
<dbReference type="SUPFAM" id="SSF54292">
    <property type="entry name" value="2Fe-2S ferredoxin-like"/>
    <property type="match status" value="1"/>
</dbReference>
<evidence type="ECO:0000256" key="3">
    <source>
        <dbReference type="ARBA" id="ARBA00022714"/>
    </source>
</evidence>
<dbReference type="InterPro" id="IPR039261">
    <property type="entry name" value="FNR_nucleotide-bd"/>
</dbReference>
<dbReference type="PROSITE" id="PS00197">
    <property type="entry name" value="2FE2S_FER_1"/>
    <property type="match status" value="1"/>
</dbReference>
<keyword evidence="8" id="KW-0411">Iron-sulfur</keyword>
<feature type="domain" description="FAD-binding FR-type" evidence="10">
    <location>
        <begin position="8"/>
        <end position="108"/>
    </location>
</feature>
<dbReference type="PANTHER" id="PTHR47354">
    <property type="entry name" value="NADH OXIDOREDUCTASE HCR"/>
    <property type="match status" value="1"/>
</dbReference>
<dbReference type="Pfam" id="PF00970">
    <property type="entry name" value="FAD_binding_6"/>
    <property type="match status" value="1"/>
</dbReference>
<dbReference type="Gene3D" id="3.10.20.30">
    <property type="match status" value="1"/>
</dbReference>
<dbReference type="Pfam" id="PF00111">
    <property type="entry name" value="Fer2"/>
    <property type="match status" value="1"/>
</dbReference>
<dbReference type="RefSeq" id="WP_345001204.1">
    <property type="nucleotide sequence ID" value="NZ_BAABFR010000142.1"/>
</dbReference>
<keyword evidence="12" id="KW-1185">Reference proteome</keyword>
<dbReference type="Gene3D" id="3.40.50.80">
    <property type="entry name" value="Nucleotide-binding domain of ferredoxin-NADP reductase (FNR) module"/>
    <property type="match status" value="1"/>
</dbReference>
<evidence type="ECO:0000256" key="8">
    <source>
        <dbReference type="ARBA" id="ARBA00023014"/>
    </source>
</evidence>
<evidence type="ECO:0000256" key="2">
    <source>
        <dbReference type="ARBA" id="ARBA00022630"/>
    </source>
</evidence>